<dbReference type="InterPro" id="IPR053182">
    <property type="entry name" value="YobU-like_regulator"/>
</dbReference>
<organism evidence="2 3">
    <name type="scientific">Paenibacillus sambharensis</name>
    <dbReference type="NCBI Taxonomy" id="1803190"/>
    <lineage>
        <taxon>Bacteria</taxon>
        <taxon>Bacillati</taxon>
        <taxon>Bacillota</taxon>
        <taxon>Bacilli</taxon>
        <taxon>Bacillales</taxon>
        <taxon>Paenibacillaceae</taxon>
        <taxon>Paenibacillus</taxon>
    </lineage>
</organism>
<evidence type="ECO:0000259" key="1">
    <source>
        <dbReference type="SMART" id="SM00871"/>
    </source>
</evidence>
<accession>A0A2W1LMS2</accession>
<dbReference type="SUPFAM" id="SSF55136">
    <property type="entry name" value="Probable bacterial effector-binding domain"/>
    <property type="match status" value="1"/>
</dbReference>
<dbReference type="Gene3D" id="3.20.80.10">
    <property type="entry name" value="Regulatory factor, effector binding domain"/>
    <property type="match status" value="1"/>
</dbReference>
<dbReference type="PANTHER" id="PTHR36444:SF2">
    <property type="entry name" value="TRANSCRIPTIONAL REGULATOR PROTEIN YOBU-RELATED"/>
    <property type="match status" value="1"/>
</dbReference>
<evidence type="ECO:0000313" key="2">
    <source>
        <dbReference type="EMBL" id="PZD93091.1"/>
    </source>
</evidence>
<dbReference type="InterPro" id="IPR029441">
    <property type="entry name" value="Cass2"/>
</dbReference>
<feature type="domain" description="AraC effector-binding" evidence="1">
    <location>
        <begin position="1"/>
        <end position="167"/>
    </location>
</feature>
<gene>
    <name evidence="2" type="ORF">DNH61_25265</name>
</gene>
<name>A0A2W1LMS2_9BACL</name>
<proteinExistence type="predicted"/>
<dbReference type="RefSeq" id="WP_111149733.1">
    <property type="nucleotide sequence ID" value="NZ_QKRB01000060.1"/>
</dbReference>
<keyword evidence="3" id="KW-1185">Reference proteome</keyword>
<comment type="caution">
    <text evidence="2">The sequence shown here is derived from an EMBL/GenBank/DDBJ whole genome shotgun (WGS) entry which is preliminary data.</text>
</comment>
<dbReference type="Pfam" id="PF14526">
    <property type="entry name" value="Cass2"/>
    <property type="match status" value="1"/>
</dbReference>
<reference evidence="2 3" key="1">
    <citation type="submission" date="2018-06" db="EMBL/GenBank/DDBJ databases">
        <title>Paenibacillus imtechensis sp. nov.</title>
        <authorList>
            <person name="Pinnaka A.K."/>
            <person name="Singh H."/>
            <person name="Kaur M."/>
        </authorList>
    </citation>
    <scope>NUCLEOTIDE SEQUENCE [LARGE SCALE GENOMIC DNA]</scope>
    <source>
        <strain evidence="2 3">SMB1</strain>
    </source>
</reference>
<dbReference type="Proteomes" id="UP000249522">
    <property type="component" value="Unassembled WGS sequence"/>
</dbReference>
<sequence length="168" mass="18675">MNTQYVERASLTLIGLSARTTNAEEAAGSGRLPQLWQQYLESGQLGGAAVDNPHLVYALYTDYESDASGAYTVLIGHESSELLQELPKETASLPALARVSVPSGSYMEFTTRKGPIWEVTAEAWQDIWSYFNQSEVEQRTYAGDYELYDFSKWTPDEAVVSIYIGIRG</sequence>
<dbReference type="InterPro" id="IPR011256">
    <property type="entry name" value="Reg_factor_effector_dom_sf"/>
</dbReference>
<protein>
    <submittedName>
        <fullName evidence="2">AraC family transcriptional regulator</fullName>
    </submittedName>
</protein>
<dbReference type="OrthoDB" id="9801008at2"/>
<dbReference type="EMBL" id="QKRB01000060">
    <property type="protein sequence ID" value="PZD93091.1"/>
    <property type="molecule type" value="Genomic_DNA"/>
</dbReference>
<dbReference type="PANTHER" id="PTHR36444">
    <property type="entry name" value="TRANSCRIPTIONAL REGULATOR PROTEIN YOBU-RELATED"/>
    <property type="match status" value="1"/>
</dbReference>
<dbReference type="AlphaFoldDB" id="A0A2W1LMS2"/>
<dbReference type="SMART" id="SM00871">
    <property type="entry name" value="AraC_E_bind"/>
    <property type="match status" value="1"/>
</dbReference>
<dbReference type="InterPro" id="IPR010499">
    <property type="entry name" value="AraC_E-bd"/>
</dbReference>
<evidence type="ECO:0000313" key="3">
    <source>
        <dbReference type="Proteomes" id="UP000249522"/>
    </source>
</evidence>